<dbReference type="EnsemblMetazoa" id="AALB000322-RA">
    <property type="protein sequence ID" value="AALB000322-PA"/>
    <property type="gene ID" value="AALB000322"/>
</dbReference>
<dbReference type="Proteomes" id="UP000069272">
    <property type="component" value="Chromosome 2L"/>
</dbReference>
<evidence type="ECO:0000313" key="2">
    <source>
        <dbReference type="Proteomes" id="UP000069272"/>
    </source>
</evidence>
<evidence type="ECO:0000313" key="1">
    <source>
        <dbReference type="EnsemblMetazoa" id="AALB000322-PA"/>
    </source>
</evidence>
<accession>A0A182F1J4</accession>
<reference evidence="1" key="2">
    <citation type="submission" date="2022-08" db="UniProtKB">
        <authorList>
            <consortium name="EnsemblMetazoa"/>
        </authorList>
    </citation>
    <scope>IDENTIFICATION</scope>
    <source>
        <strain evidence="1">STECLA/ALBI9_A</strain>
    </source>
</reference>
<keyword evidence="2" id="KW-1185">Reference proteome</keyword>
<organism evidence="1 2">
    <name type="scientific">Anopheles albimanus</name>
    <name type="common">New world malaria mosquito</name>
    <dbReference type="NCBI Taxonomy" id="7167"/>
    <lineage>
        <taxon>Eukaryota</taxon>
        <taxon>Metazoa</taxon>
        <taxon>Ecdysozoa</taxon>
        <taxon>Arthropoda</taxon>
        <taxon>Hexapoda</taxon>
        <taxon>Insecta</taxon>
        <taxon>Pterygota</taxon>
        <taxon>Neoptera</taxon>
        <taxon>Endopterygota</taxon>
        <taxon>Diptera</taxon>
        <taxon>Nematocera</taxon>
        <taxon>Culicoidea</taxon>
        <taxon>Culicidae</taxon>
        <taxon>Anophelinae</taxon>
        <taxon>Anopheles</taxon>
    </lineage>
</organism>
<dbReference type="GeneID" id="118456201"/>
<sequence length="297" mass="32688">MYDELNLSYESEAASGDWKACYQRDVQYWMSHELQTDPVMPVLVRTMASLAKQFQLAPAIEFSALDTLELLLVRAYQSWTRQSMPAPDALGRSMTQFLAQLPVYTVAVLDVVSKYIDASVKLDLGAVKRAANVTMPPGANMLSVEFEVMKLLENEFRSSLLLGAVERFTKQYLLPLMVPATKQKETIAQAGVKLLRIAIAERGTIYSSLKTSIKDETSFRRFKANKLILAGSITLAILQLITPGCTASSSSTGNLASQHLQRILEPLADDCSVQATNLLYLRDAILGAVGIDVRTGC</sequence>
<dbReference type="RefSeq" id="XP_035772658.1">
    <property type="nucleotide sequence ID" value="XM_035916765.1"/>
</dbReference>
<proteinExistence type="predicted"/>
<dbReference type="AlphaFoldDB" id="A0A182F1J4"/>
<reference evidence="1 2" key="1">
    <citation type="journal article" date="2017" name="G3 (Bethesda)">
        <title>The Physical Genome Mapping of Anopheles albimanus Corrected Scaffold Misassemblies and Identified Interarm Rearrangements in Genus Anopheles.</title>
        <authorList>
            <person name="Artemov G.N."/>
            <person name="Peery A.N."/>
            <person name="Jiang X."/>
            <person name="Tu Z."/>
            <person name="Stegniy V.N."/>
            <person name="Sharakhova M.V."/>
            <person name="Sharakhov I.V."/>
        </authorList>
    </citation>
    <scope>NUCLEOTIDE SEQUENCE [LARGE SCALE GENOMIC DNA]</scope>
    <source>
        <strain evidence="1 2">ALBI9_A</strain>
    </source>
</reference>
<protein>
    <submittedName>
        <fullName evidence="1">Uncharacterized protein</fullName>
    </submittedName>
</protein>
<name>A0A182F1J4_ANOAL</name>
<dbReference type="VEuPathDB" id="VectorBase:AALB000322"/>
<dbReference type="VEuPathDB" id="VectorBase:AALB20_032026"/>
<dbReference type="RefSeq" id="XP_035772659.1">
    <property type="nucleotide sequence ID" value="XM_035916766.1"/>
</dbReference>